<accession>A0A7W6D6U2</accession>
<evidence type="ECO:0000256" key="1">
    <source>
        <dbReference type="ARBA" id="ARBA00004651"/>
    </source>
</evidence>
<gene>
    <name evidence="8" type="ORF">GGR24_002899</name>
</gene>
<dbReference type="RefSeq" id="WP_183396069.1">
    <property type="nucleotide sequence ID" value="NZ_JACIDR010000005.1"/>
</dbReference>
<dbReference type="PANTHER" id="PTHR34584:SF1">
    <property type="entry name" value="NA(+)_H(+) ANTIPORTER SUBUNIT E1"/>
    <property type="match status" value="1"/>
</dbReference>
<feature type="transmembrane region" description="Helical" evidence="7">
    <location>
        <begin position="31"/>
        <end position="47"/>
    </location>
</feature>
<comment type="similarity">
    <text evidence="2">Belongs to the CPA3 antiporters (TC 2.A.63) subunit E family.</text>
</comment>
<dbReference type="InterPro" id="IPR002758">
    <property type="entry name" value="Cation_antiport_E"/>
</dbReference>
<name>A0A7W6D6U2_9HYPH</name>
<dbReference type="PIRSF" id="PIRSF019239">
    <property type="entry name" value="MrpE"/>
    <property type="match status" value="1"/>
</dbReference>
<dbReference type="Pfam" id="PF01899">
    <property type="entry name" value="MNHE"/>
    <property type="match status" value="1"/>
</dbReference>
<evidence type="ECO:0000256" key="6">
    <source>
        <dbReference type="ARBA" id="ARBA00023136"/>
    </source>
</evidence>
<evidence type="ECO:0000313" key="9">
    <source>
        <dbReference type="Proteomes" id="UP000528964"/>
    </source>
</evidence>
<organism evidence="8 9">
    <name type="scientific">Hansschlegelia beijingensis</name>
    <dbReference type="NCBI Taxonomy" id="1133344"/>
    <lineage>
        <taxon>Bacteria</taxon>
        <taxon>Pseudomonadati</taxon>
        <taxon>Pseudomonadota</taxon>
        <taxon>Alphaproteobacteria</taxon>
        <taxon>Hyphomicrobiales</taxon>
        <taxon>Methylopilaceae</taxon>
        <taxon>Hansschlegelia</taxon>
    </lineage>
</organism>
<dbReference type="GO" id="GO:0008324">
    <property type="term" value="F:monoatomic cation transmembrane transporter activity"/>
    <property type="evidence" value="ECO:0007669"/>
    <property type="project" value="InterPro"/>
</dbReference>
<evidence type="ECO:0000256" key="2">
    <source>
        <dbReference type="ARBA" id="ARBA00006228"/>
    </source>
</evidence>
<dbReference type="PANTHER" id="PTHR34584">
    <property type="entry name" value="NA(+)/H(+) ANTIPORTER SUBUNIT E1"/>
    <property type="match status" value="1"/>
</dbReference>
<evidence type="ECO:0000256" key="4">
    <source>
        <dbReference type="ARBA" id="ARBA00022692"/>
    </source>
</evidence>
<evidence type="ECO:0000313" key="8">
    <source>
        <dbReference type="EMBL" id="MBB3974218.1"/>
    </source>
</evidence>
<sequence length="163" mass="17959">MTRLLPYPLLSAALLLLWLLANQTVRPGQILLGAAVALVGGWALTALQPPKARLRRPAAALRLGGRVLVDIIRSNIAVGRIVLGLNGRRERRSGFIDIPLELRDQKGLAALACIITSTPGTLWVNFDPARGTLMIHVLDLIDEEEWARTIKGRYETLLLEIFQ</sequence>
<evidence type="ECO:0000256" key="7">
    <source>
        <dbReference type="SAM" id="Phobius"/>
    </source>
</evidence>
<reference evidence="8 9" key="1">
    <citation type="submission" date="2020-08" db="EMBL/GenBank/DDBJ databases">
        <title>Genomic Encyclopedia of Type Strains, Phase IV (KMG-IV): sequencing the most valuable type-strain genomes for metagenomic binning, comparative biology and taxonomic classification.</title>
        <authorList>
            <person name="Goeker M."/>
        </authorList>
    </citation>
    <scope>NUCLEOTIDE SEQUENCE [LARGE SCALE GENOMIC DNA]</scope>
    <source>
        <strain evidence="8 9">DSM 25481</strain>
    </source>
</reference>
<evidence type="ECO:0000256" key="5">
    <source>
        <dbReference type="ARBA" id="ARBA00022989"/>
    </source>
</evidence>
<keyword evidence="3" id="KW-1003">Cell membrane</keyword>
<keyword evidence="9" id="KW-1185">Reference proteome</keyword>
<proteinExistence type="inferred from homology"/>
<comment type="subcellular location">
    <subcellularLocation>
        <location evidence="1">Cell membrane</location>
        <topology evidence="1">Multi-pass membrane protein</topology>
    </subcellularLocation>
</comment>
<comment type="caution">
    <text evidence="8">The sequence shown here is derived from an EMBL/GenBank/DDBJ whole genome shotgun (WGS) entry which is preliminary data.</text>
</comment>
<keyword evidence="6 7" id="KW-0472">Membrane</keyword>
<keyword evidence="4 7" id="KW-0812">Transmembrane</keyword>
<protein>
    <submittedName>
        <fullName evidence="8">Multicomponent K+:H+ antiporter subunit E</fullName>
    </submittedName>
</protein>
<dbReference type="AlphaFoldDB" id="A0A7W6D6U2"/>
<evidence type="ECO:0000256" key="3">
    <source>
        <dbReference type="ARBA" id="ARBA00022475"/>
    </source>
</evidence>
<dbReference type="EMBL" id="JACIDR010000005">
    <property type="protein sequence ID" value="MBB3974218.1"/>
    <property type="molecule type" value="Genomic_DNA"/>
</dbReference>
<dbReference type="GO" id="GO:0005886">
    <property type="term" value="C:plasma membrane"/>
    <property type="evidence" value="ECO:0007669"/>
    <property type="project" value="UniProtKB-SubCell"/>
</dbReference>
<dbReference type="NCBIfam" id="NF006520">
    <property type="entry name" value="PRK08965.1-4"/>
    <property type="match status" value="1"/>
</dbReference>
<dbReference type="Proteomes" id="UP000528964">
    <property type="component" value="Unassembled WGS sequence"/>
</dbReference>
<keyword evidence="5 7" id="KW-1133">Transmembrane helix</keyword>